<evidence type="ECO:0000256" key="3">
    <source>
        <dbReference type="ARBA" id="ARBA00012759"/>
    </source>
</evidence>
<evidence type="ECO:0000256" key="5">
    <source>
        <dbReference type="ARBA" id="ARBA00022786"/>
    </source>
</evidence>
<protein>
    <recommendedName>
        <fullName evidence="3">ubiquitinyl hydrolase 1</fullName>
        <ecNumber evidence="3">3.4.19.12</ecNumber>
    </recommendedName>
</protein>
<dbReference type="InterPro" id="IPR056850">
    <property type="entry name" value="ARM_UBP34_24_USP9X_Y"/>
</dbReference>
<keyword evidence="7" id="KW-0788">Thiol protease</keyword>
<comment type="catalytic activity">
    <reaction evidence="1">
        <text>Thiol-dependent hydrolysis of ester, thioester, amide, peptide and isopeptide bonds formed by the C-terminal Gly of ubiquitin (a 76-residue protein attached to proteins as an intracellular targeting signal).</text>
        <dbReference type="EC" id="3.4.19.12"/>
    </reaction>
</comment>
<dbReference type="InterPro" id="IPR050164">
    <property type="entry name" value="Peptidase_C19"/>
</dbReference>
<feature type="domain" description="USP" evidence="8">
    <location>
        <begin position="1284"/>
        <end position="1562"/>
    </location>
</feature>
<organism evidence="9 10">
    <name type="scientific">Thraustotheca clavata</name>
    <dbReference type="NCBI Taxonomy" id="74557"/>
    <lineage>
        <taxon>Eukaryota</taxon>
        <taxon>Sar</taxon>
        <taxon>Stramenopiles</taxon>
        <taxon>Oomycota</taxon>
        <taxon>Saprolegniomycetes</taxon>
        <taxon>Saprolegniales</taxon>
        <taxon>Achlyaceae</taxon>
        <taxon>Thraustotheca</taxon>
    </lineage>
</organism>
<comment type="caution">
    <text evidence="9">The sequence shown here is derived from an EMBL/GenBank/DDBJ whole genome shotgun (WGS) entry which is preliminary data.</text>
</comment>
<dbReference type="PANTHER" id="PTHR24006">
    <property type="entry name" value="UBIQUITIN CARBOXYL-TERMINAL HYDROLASE"/>
    <property type="match status" value="1"/>
</dbReference>
<accession>A0A1V9ZIA0</accession>
<dbReference type="Pfam" id="PF25010">
    <property type="entry name" value="ARM_UBP24_USP9X-Y"/>
    <property type="match status" value="1"/>
</dbReference>
<dbReference type="InterPro" id="IPR018200">
    <property type="entry name" value="USP_CS"/>
</dbReference>
<dbReference type="InterPro" id="IPR001394">
    <property type="entry name" value="Peptidase_C19_UCH"/>
</dbReference>
<dbReference type="GO" id="GO:0004843">
    <property type="term" value="F:cysteine-type deubiquitinase activity"/>
    <property type="evidence" value="ECO:0007669"/>
    <property type="project" value="UniProtKB-EC"/>
</dbReference>
<dbReference type="PANTHER" id="PTHR24006:SF758">
    <property type="entry name" value="UBIQUITIN CARBOXYL-TERMINAL HYDROLASE 36"/>
    <property type="match status" value="1"/>
</dbReference>
<proteinExistence type="inferred from homology"/>
<dbReference type="OrthoDB" id="289038at2759"/>
<keyword evidence="5" id="KW-0833">Ubl conjugation pathway</keyword>
<dbReference type="GO" id="GO:0006508">
    <property type="term" value="P:proteolysis"/>
    <property type="evidence" value="ECO:0007669"/>
    <property type="project" value="UniProtKB-KW"/>
</dbReference>
<dbReference type="EMBL" id="JNBS01001891">
    <property type="protein sequence ID" value="OQR97706.1"/>
    <property type="molecule type" value="Genomic_DNA"/>
</dbReference>
<evidence type="ECO:0000313" key="10">
    <source>
        <dbReference type="Proteomes" id="UP000243217"/>
    </source>
</evidence>
<dbReference type="InterPro" id="IPR028889">
    <property type="entry name" value="USP"/>
</dbReference>
<dbReference type="GO" id="GO:0016579">
    <property type="term" value="P:protein deubiquitination"/>
    <property type="evidence" value="ECO:0007669"/>
    <property type="project" value="InterPro"/>
</dbReference>
<keyword evidence="10" id="KW-1185">Reference proteome</keyword>
<evidence type="ECO:0000256" key="7">
    <source>
        <dbReference type="ARBA" id="ARBA00022807"/>
    </source>
</evidence>
<evidence type="ECO:0000313" key="9">
    <source>
        <dbReference type="EMBL" id="OQR97706.1"/>
    </source>
</evidence>
<gene>
    <name evidence="9" type="ORF">THRCLA_06878</name>
</gene>
<reference evidence="9 10" key="1">
    <citation type="journal article" date="2014" name="Genome Biol. Evol.">
        <title>The secreted proteins of Achlya hypogyna and Thraustotheca clavata identify the ancestral oomycete secretome and reveal gene acquisitions by horizontal gene transfer.</title>
        <authorList>
            <person name="Misner I."/>
            <person name="Blouin N."/>
            <person name="Leonard G."/>
            <person name="Richards T.A."/>
            <person name="Lane C.E."/>
        </authorList>
    </citation>
    <scope>NUCLEOTIDE SEQUENCE [LARGE SCALE GENOMIC DNA]</scope>
    <source>
        <strain evidence="9 10">ATCC 34112</strain>
    </source>
</reference>
<dbReference type="EC" id="3.4.19.12" evidence="3"/>
<dbReference type="STRING" id="74557.A0A1V9ZIA0"/>
<evidence type="ECO:0000256" key="1">
    <source>
        <dbReference type="ARBA" id="ARBA00000707"/>
    </source>
</evidence>
<evidence type="ECO:0000256" key="6">
    <source>
        <dbReference type="ARBA" id="ARBA00022801"/>
    </source>
</evidence>
<dbReference type="PROSITE" id="PS00973">
    <property type="entry name" value="USP_2"/>
    <property type="match status" value="1"/>
</dbReference>
<keyword evidence="4" id="KW-0645">Protease</keyword>
<dbReference type="SUPFAM" id="SSF54001">
    <property type="entry name" value="Cysteine proteinases"/>
    <property type="match status" value="1"/>
</dbReference>
<feature type="non-terminal residue" evidence="9">
    <location>
        <position position="1562"/>
    </location>
</feature>
<sequence>MDEDDVRNLYQDMLRDLDRVCGRLCDELATDAKPTRALAAIVEVVSSGALSYEAEERLVTEYMQHYVQILLARPFPKCPSSINEFFLFALDCIAGRLRTGDPCMLPTLYRIFDENRAFYLNDAAGGISQFLAKNIDFWIEIGGFRAILCNIDPSFVLANNDGPATDEDTEYRITQSFEFDAVICALKCIAIVKDQLTQAFLEDFIPLLKHSIVHYVRALPMDLTMAQREDLSEVLQLFEVITCTHPLLLSELKLEIAWKSFNCRNLEKRIHGLMDINDTLSRLSMSSGSDNQAFAIQWLDKNQVLKELFGINMHAELLKRCGTIFEIYASCSGLLEQHIDVVWEVAMDGSKGRHEALLSTSLELLVDIISKLVTVPELMDYIFALLASLPQVDTSALLVLRGISKNPYDQGNHDRVVWYLWQVMKNPPGPIEMDQCISVLNDLLLQACWKATMSDIVVDCFHTIKVRSSQPSSAVDAALLLLSQFSRLFSEGHRLNFEEKHRAELHPSCLTGLLNELSEYKTKVNSNQPSPDHLEQIKIRLLALHGSWLLVLLANHDARLSHQQLNSLWHNCITKASSTSEADLCFQWIQLCEQLLPDDETSLLDLDLKTYILSQFTLLKPQHITKDALECFQLLFQAVNVSLGSFHAIVESEEITRYLVAKPLDALEGLSQLWHLAIHVQDSAIVNECTAFLVGCHLDLLAEVDATQCKRVFADTCIAHLLNAITRIETKSTDLNAFAVVNRCVELMKTFLQSCCLEKAPSPALAVLPSPAKPEVGAPNNGPQVTKKVVLEAFTEFHSPLPLLSDDEYASRTASLQRIERPARVHPLSPDQMQNALLEKPVFTCIDDTVVNNSSYFSALFRLLEWPETTERTWELLSCLPTNCGLMEKMVLLRDSVTSLVPWTELLDIKNVHRLLYGLRIVEALLLPLDDVSQVENARRQWRERFVRLGGCLHLYNALLEWPLTKVPNRLQDTCLAALLRVLEYFLQINEPLESSSFDQSLVNSSLPTFIQKVDFKRLLELVVRVIVHSCSRDELNEEAIAMVEASINLFRTLGKRYPLIIQDYFDKSKWLQWIKAISLDCPNQDLRQALCNSFLESIETEAQRNSITPEACLLVLSVKQTNCSEFMLLVASLLHQGINPNVHTWLTEVNYVDQLVKHLKDYSSQEGIGTNCDPVVYGCLAILKELVLGKAINPTPELLQFIWKCLLYGEDSGSLRKLSCQVSRTRQMAHEVFFHVLDQGKLWSEAIHLLLSFQYRALQILDRIGRPWSFTPLDEVRNTSTYAGLYNPGCICYMNALLQQLFHMPAFRQCLLSSSINNPSGNAEEVVELQRIFTALEATLQKSYDPSLFCVSHRDADGQPTDIRVQMDADEFFGTLLDRVETVLKKQSKDSKSLGFGGNLVNQIITETGHISEREEPFFALSVDVQNKNSLQSSLSSYVQGETLEGDNAYYCELDKRKVRALKRVCLKTLPPTLVIHLKRFEFDYDTMEKVKLNDFLEFPMELDMYPYTSDCLGASVDGKIANNGQELYSLMGIVVHTGTSDTGHYYSFIQDRLTNTWHEF</sequence>
<dbReference type="InterPro" id="IPR038765">
    <property type="entry name" value="Papain-like_cys_pep_sf"/>
</dbReference>
<dbReference type="PROSITE" id="PS50235">
    <property type="entry name" value="USP_3"/>
    <property type="match status" value="1"/>
</dbReference>
<dbReference type="GO" id="GO:0005829">
    <property type="term" value="C:cytosol"/>
    <property type="evidence" value="ECO:0007669"/>
    <property type="project" value="TreeGrafter"/>
</dbReference>
<dbReference type="GO" id="GO:0005634">
    <property type="term" value="C:nucleus"/>
    <property type="evidence" value="ECO:0007669"/>
    <property type="project" value="TreeGrafter"/>
</dbReference>
<name>A0A1V9ZIA0_9STRA</name>
<comment type="similarity">
    <text evidence="2">Belongs to the peptidase C19 family.</text>
</comment>
<evidence type="ECO:0000259" key="8">
    <source>
        <dbReference type="PROSITE" id="PS50235"/>
    </source>
</evidence>
<evidence type="ECO:0000256" key="4">
    <source>
        <dbReference type="ARBA" id="ARBA00022670"/>
    </source>
</evidence>
<dbReference type="Pfam" id="PF00443">
    <property type="entry name" value="UCH"/>
    <property type="match status" value="1"/>
</dbReference>
<evidence type="ECO:0000256" key="2">
    <source>
        <dbReference type="ARBA" id="ARBA00009085"/>
    </source>
</evidence>
<dbReference type="Proteomes" id="UP000243217">
    <property type="component" value="Unassembled WGS sequence"/>
</dbReference>
<keyword evidence="6" id="KW-0378">Hydrolase</keyword>
<dbReference type="Gene3D" id="3.90.70.10">
    <property type="entry name" value="Cysteine proteinases"/>
    <property type="match status" value="1"/>
</dbReference>